<dbReference type="Pfam" id="PF01047">
    <property type="entry name" value="MarR"/>
    <property type="match status" value="1"/>
</dbReference>
<proteinExistence type="predicted"/>
<dbReference type="InterPro" id="IPR036390">
    <property type="entry name" value="WH_DNA-bd_sf"/>
</dbReference>
<accession>A0A917W611</accession>
<dbReference type="InterPro" id="IPR000835">
    <property type="entry name" value="HTH_MarR-typ"/>
</dbReference>
<organism evidence="2 3">
    <name type="scientific">Microlunatus endophyticus</name>
    <dbReference type="NCBI Taxonomy" id="1716077"/>
    <lineage>
        <taxon>Bacteria</taxon>
        <taxon>Bacillati</taxon>
        <taxon>Actinomycetota</taxon>
        <taxon>Actinomycetes</taxon>
        <taxon>Propionibacteriales</taxon>
        <taxon>Propionibacteriaceae</taxon>
        <taxon>Microlunatus</taxon>
    </lineage>
</organism>
<dbReference type="GO" id="GO:0003700">
    <property type="term" value="F:DNA-binding transcription factor activity"/>
    <property type="evidence" value="ECO:0007669"/>
    <property type="project" value="InterPro"/>
</dbReference>
<dbReference type="SMART" id="SM00347">
    <property type="entry name" value="HTH_MARR"/>
    <property type="match status" value="1"/>
</dbReference>
<evidence type="ECO:0000259" key="1">
    <source>
        <dbReference type="PROSITE" id="PS50995"/>
    </source>
</evidence>
<dbReference type="PANTHER" id="PTHR33164:SF43">
    <property type="entry name" value="HTH-TYPE TRANSCRIPTIONAL REPRESSOR YETL"/>
    <property type="match status" value="1"/>
</dbReference>
<keyword evidence="3" id="KW-1185">Reference proteome</keyword>
<dbReference type="RefSeq" id="WP_188895845.1">
    <property type="nucleotide sequence ID" value="NZ_BMMZ01000006.1"/>
</dbReference>
<sequence>MTDEEPAGCDINHPLITLTGLLIEAESALLARINSTLRSAGIATDAFEVLLRLSRSPGGRLRMSALSRQLTITTGGATRMMERLERDGLVRRVPGTADRRVVFAEVTETGRLELQRVIEVHVRDLIDVFTVRLEPDEVAALERGLRALRDSLTPADPAEDDPPE</sequence>
<comment type="caution">
    <text evidence="2">The sequence shown here is derived from an EMBL/GenBank/DDBJ whole genome shotgun (WGS) entry which is preliminary data.</text>
</comment>
<dbReference type="Proteomes" id="UP000613840">
    <property type="component" value="Unassembled WGS sequence"/>
</dbReference>
<dbReference type="GO" id="GO:0006950">
    <property type="term" value="P:response to stress"/>
    <property type="evidence" value="ECO:0007669"/>
    <property type="project" value="TreeGrafter"/>
</dbReference>
<evidence type="ECO:0000313" key="2">
    <source>
        <dbReference type="EMBL" id="GGL66615.1"/>
    </source>
</evidence>
<dbReference type="PANTHER" id="PTHR33164">
    <property type="entry name" value="TRANSCRIPTIONAL REGULATOR, MARR FAMILY"/>
    <property type="match status" value="1"/>
</dbReference>
<dbReference type="SUPFAM" id="SSF46785">
    <property type="entry name" value="Winged helix' DNA-binding domain"/>
    <property type="match status" value="1"/>
</dbReference>
<reference evidence="2" key="1">
    <citation type="journal article" date="2014" name="Int. J. Syst. Evol. Microbiol.">
        <title>Complete genome sequence of Corynebacterium casei LMG S-19264T (=DSM 44701T), isolated from a smear-ripened cheese.</title>
        <authorList>
            <consortium name="US DOE Joint Genome Institute (JGI-PGF)"/>
            <person name="Walter F."/>
            <person name="Albersmeier A."/>
            <person name="Kalinowski J."/>
            <person name="Ruckert C."/>
        </authorList>
    </citation>
    <scope>NUCLEOTIDE SEQUENCE</scope>
    <source>
        <strain evidence="2">CGMCC 4.7306</strain>
    </source>
</reference>
<feature type="domain" description="HTH marR-type" evidence="1">
    <location>
        <begin position="15"/>
        <end position="150"/>
    </location>
</feature>
<dbReference type="InterPro" id="IPR036388">
    <property type="entry name" value="WH-like_DNA-bd_sf"/>
</dbReference>
<dbReference type="InterPro" id="IPR039422">
    <property type="entry name" value="MarR/SlyA-like"/>
</dbReference>
<dbReference type="Gene3D" id="1.10.10.10">
    <property type="entry name" value="Winged helix-like DNA-binding domain superfamily/Winged helix DNA-binding domain"/>
    <property type="match status" value="1"/>
</dbReference>
<protein>
    <recommendedName>
        <fullName evidence="1">HTH marR-type domain-containing protein</fullName>
    </recommendedName>
</protein>
<gene>
    <name evidence="2" type="ORF">GCM10011575_26410</name>
</gene>
<dbReference type="AlphaFoldDB" id="A0A917W611"/>
<name>A0A917W611_9ACTN</name>
<reference evidence="2" key="2">
    <citation type="submission" date="2020-09" db="EMBL/GenBank/DDBJ databases">
        <authorList>
            <person name="Sun Q."/>
            <person name="Zhou Y."/>
        </authorList>
    </citation>
    <scope>NUCLEOTIDE SEQUENCE</scope>
    <source>
        <strain evidence="2">CGMCC 4.7306</strain>
    </source>
</reference>
<dbReference type="EMBL" id="BMMZ01000006">
    <property type="protein sequence ID" value="GGL66615.1"/>
    <property type="molecule type" value="Genomic_DNA"/>
</dbReference>
<evidence type="ECO:0000313" key="3">
    <source>
        <dbReference type="Proteomes" id="UP000613840"/>
    </source>
</evidence>
<dbReference type="PROSITE" id="PS50995">
    <property type="entry name" value="HTH_MARR_2"/>
    <property type="match status" value="1"/>
</dbReference>